<keyword evidence="2" id="KW-1185">Reference proteome</keyword>
<accession>A0AAD8L8V2</accession>
<reference evidence="1" key="1">
    <citation type="journal article" date="2023" name="bioRxiv">
        <title>Improved chromosome-level genome assembly for marigold (Tagetes erecta).</title>
        <authorList>
            <person name="Jiang F."/>
            <person name="Yuan L."/>
            <person name="Wang S."/>
            <person name="Wang H."/>
            <person name="Xu D."/>
            <person name="Wang A."/>
            <person name="Fan W."/>
        </authorList>
    </citation>
    <scope>NUCLEOTIDE SEQUENCE</scope>
    <source>
        <strain evidence="1">WSJ</strain>
        <tissue evidence="1">Leaf</tissue>
    </source>
</reference>
<name>A0AAD8L8V2_TARER</name>
<organism evidence="1 2">
    <name type="scientific">Tagetes erecta</name>
    <name type="common">African marigold</name>
    <dbReference type="NCBI Taxonomy" id="13708"/>
    <lineage>
        <taxon>Eukaryota</taxon>
        <taxon>Viridiplantae</taxon>
        <taxon>Streptophyta</taxon>
        <taxon>Embryophyta</taxon>
        <taxon>Tracheophyta</taxon>
        <taxon>Spermatophyta</taxon>
        <taxon>Magnoliopsida</taxon>
        <taxon>eudicotyledons</taxon>
        <taxon>Gunneridae</taxon>
        <taxon>Pentapetalae</taxon>
        <taxon>asterids</taxon>
        <taxon>campanulids</taxon>
        <taxon>Asterales</taxon>
        <taxon>Asteraceae</taxon>
        <taxon>Asteroideae</taxon>
        <taxon>Heliantheae alliance</taxon>
        <taxon>Tageteae</taxon>
        <taxon>Tagetes</taxon>
    </lineage>
</organism>
<comment type="caution">
    <text evidence="1">The sequence shown here is derived from an EMBL/GenBank/DDBJ whole genome shotgun (WGS) entry which is preliminary data.</text>
</comment>
<dbReference type="EMBL" id="JAUHHV010000001">
    <property type="protein sequence ID" value="KAK1437930.1"/>
    <property type="molecule type" value="Genomic_DNA"/>
</dbReference>
<proteinExistence type="predicted"/>
<evidence type="ECO:0000313" key="2">
    <source>
        <dbReference type="Proteomes" id="UP001229421"/>
    </source>
</evidence>
<evidence type="ECO:0000313" key="1">
    <source>
        <dbReference type="EMBL" id="KAK1437930.1"/>
    </source>
</evidence>
<dbReference type="AlphaFoldDB" id="A0AAD8L8V2"/>
<gene>
    <name evidence="1" type="ORF">QVD17_03730</name>
</gene>
<protein>
    <submittedName>
        <fullName evidence="1">Uncharacterized protein</fullName>
    </submittedName>
</protein>
<sequence>MNVYHMDRKLYIDGVIFFIIRVRIVVIKRLKRELYVHVEENIFCLRYFIELDIGLNKHFVSSFCYLLFGSIDSRRYILL</sequence>
<dbReference type="Proteomes" id="UP001229421">
    <property type="component" value="Unassembled WGS sequence"/>
</dbReference>